<dbReference type="EMBL" id="JWZT01001146">
    <property type="protein sequence ID" value="KII72659.1"/>
    <property type="molecule type" value="Genomic_DNA"/>
</dbReference>
<evidence type="ECO:0000313" key="1">
    <source>
        <dbReference type="EMBL" id="KII72659.1"/>
    </source>
</evidence>
<sequence>MLKVAASQLPSPKIPEDLLFSEIDEIMNTNFDFKRFIACERYKFFTEIKREPDETPAQLAIRIRQKASTCDFQSIVDQLDEMMKTCFISTINNGAVIKAIFHRSNANLSFLQTVEIATEVEEASKSAKAQILDDSELDKVSIKASEYQCKSCGK</sequence>
<protein>
    <submittedName>
        <fullName evidence="1">Uncharacterized protein</fullName>
    </submittedName>
</protein>
<keyword evidence="2" id="KW-1185">Reference proteome</keyword>
<comment type="caution">
    <text evidence="1">The sequence shown here is derived from an EMBL/GenBank/DDBJ whole genome shotgun (WGS) entry which is preliminary data.</text>
</comment>
<gene>
    <name evidence="1" type="ORF">RF11_15167</name>
</gene>
<proteinExistence type="predicted"/>
<dbReference type="Proteomes" id="UP000031668">
    <property type="component" value="Unassembled WGS sequence"/>
</dbReference>
<reference evidence="1 2" key="1">
    <citation type="journal article" date="2014" name="Genome Biol. Evol.">
        <title>The genome of the myxosporean Thelohanellus kitauei shows adaptations to nutrient acquisition within its fish host.</title>
        <authorList>
            <person name="Yang Y."/>
            <person name="Xiong J."/>
            <person name="Zhou Z."/>
            <person name="Huo F."/>
            <person name="Miao W."/>
            <person name="Ran C."/>
            <person name="Liu Y."/>
            <person name="Zhang J."/>
            <person name="Feng J."/>
            <person name="Wang M."/>
            <person name="Wang M."/>
            <person name="Wang L."/>
            <person name="Yao B."/>
        </authorList>
    </citation>
    <scope>NUCLEOTIDE SEQUENCE [LARGE SCALE GENOMIC DNA]</scope>
    <source>
        <strain evidence="1">Wuqing</strain>
    </source>
</reference>
<accession>A0A0C2J4C4</accession>
<evidence type="ECO:0000313" key="2">
    <source>
        <dbReference type="Proteomes" id="UP000031668"/>
    </source>
</evidence>
<organism evidence="1 2">
    <name type="scientific">Thelohanellus kitauei</name>
    <name type="common">Myxosporean</name>
    <dbReference type="NCBI Taxonomy" id="669202"/>
    <lineage>
        <taxon>Eukaryota</taxon>
        <taxon>Metazoa</taxon>
        <taxon>Cnidaria</taxon>
        <taxon>Myxozoa</taxon>
        <taxon>Myxosporea</taxon>
        <taxon>Bivalvulida</taxon>
        <taxon>Platysporina</taxon>
        <taxon>Myxobolidae</taxon>
        <taxon>Thelohanellus</taxon>
    </lineage>
</organism>
<dbReference type="AlphaFoldDB" id="A0A0C2J4C4"/>
<name>A0A0C2J4C4_THEKT</name>